<organism evidence="8 9">
    <name type="scientific">Methylomonas paludis</name>
    <dbReference type="NCBI Taxonomy" id="1173101"/>
    <lineage>
        <taxon>Bacteria</taxon>
        <taxon>Pseudomonadati</taxon>
        <taxon>Pseudomonadota</taxon>
        <taxon>Gammaproteobacteria</taxon>
        <taxon>Methylococcales</taxon>
        <taxon>Methylococcaceae</taxon>
        <taxon>Methylomonas</taxon>
    </lineage>
</organism>
<dbReference type="Gene3D" id="2.40.30.170">
    <property type="match status" value="1"/>
</dbReference>
<proteinExistence type="inferred from homology"/>
<feature type="domain" description="CusB-like barrel-sandwich hybrid" evidence="5">
    <location>
        <begin position="131"/>
        <end position="248"/>
    </location>
</feature>
<dbReference type="RefSeq" id="WP_215581841.1">
    <property type="nucleotide sequence ID" value="NZ_CP073754.1"/>
</dbReference>
<dbReference type="Gene3D" id="6.10.140.730">
    <property type="match status" value="1"/>
</dbReference>
<comment type="similarity">
    <text evidence="1">Belongs to the membrane fusion protein (MFP) (TC 8.A.1) family.</text>
</comment>
<dbReference type="SUPFAM" id="SSF111369">
    <property type="entry name" value="HlyD-like secretion proteins"/>
    <property type="match status" value="1"/>
</dbReference>
<dbReference type="FunFam" id="2.40.30.170:FF:000010">
    <property type="entry name" value="Efflux RND transporter periplasmic adaptor subunit"/>
    <property type="match status" value="1"/>
</dbReference>
<keyword evidence="2" id="KW-0813">Transport</keyword>
<dbReference type="InterPro" id="IPR058790">
    <property type="entry name" value="BSH_CusB"/>
</dbReference>
<feature type="domain" description="Heavy metal binding" evidence="3">
    <location>
        <begin position="55"/>
        <end position="82"/>
    </location>
</feature>
<dbReference type="GO" id="GO:0060003">
    <property type="term" value="P:copper ion export"/>
    <property type="evidence" value="ECO:0007669"/>
    <property type="project" value="TreeGrafter"/>
</dbReference>
<evidence type="ECO:0000259" key="7">
    <source>
        <dbReference type="Pfam" id="PF25975"/>
    </source>
</evidence>
<feature type="domain" description="CusB-like three alpha-helical bundle" evidence="4">
    <location>
        <begin position="167"/>
        <end position="214"/>
    </location>
</feature>
<evidence type="ECO:0000256" key="2">
    <source>
        <dbReference type="ARBA" id="ARBA00022448"/>
    </source>
</evidence>
<dbReference type="InterPro" id="IPR051909">
    <property type="entry name" value="MFP_Cation_Efflux"/>
</dbReference>
<dbReference type="InterPro" id="IPR045800">
    <property type="entry name" value="HMBD"/>
</dbReference>
<dbReference type="GO" id="GO:0015679">
    <property type="term" value="P:plasma membrane copper ion transport"/>
    <property type="evidence" value="ECO:0007669"/>
    <property type="project" value="TreeGrafter"/>
</dbReference>
<dbReference type="InterPro" id="IPR058792">
    <property type="entry name" value="Beta-barrel_RND_2"/>
</dbReference>
<dbReference type="GO" id="GO:0030288">
    <property type="term" value="C:outer membrane-bounded periplasmic space"/>
    <property type="evidence" value="ECO:0007669"/>
    <property type="project" value="TreeGrafter"/>
</dbReference>
<dbReference type="PANTHER" id="PTHR30097:SF15">
    <property type="entry name" value="CATION EFFLUX SYSTEM PROTEIN CUSB"/>
    <property type="match status" value="1"/>
</dbReference>
<dbReference type="InterPro" id="IPR006143">
    <property type="entry name" value="RND_pump_MFP"/>
</dbReference>
<evidence type="ECO:0000259" key="3">
    <source>
        <dbReference type="Pfam" id="PF19335"/>
    </source>
</evidence>
<dbReference type="GO" id="GO:0016020">
    <property type="term" value="C:membrane"/>
    <property type="evidence" value="ECO:0007669"/>
    <property type="project" value="InterPro"/>
</dbReference>
<evidence type="ECO:0000259" key="6">
    <source>
        <dbReference type="Pfam" id="PF25954"/>
    </source>
</evidence>
<keyword evidence="9" id="KW-1185">Reference proteome</keyword>
<dbReference type="NCBIfam" id="TIGR01730">
    <property type="entry name" value="RND_mfp"/>
    <property type="match status" value="1"/>
</dbReference>
<dbReference type="PANTHER" id="PTHR30097">
    <property type="entry name" value="CATION EFFLUX SYSTEM PROTEIN CUSB"/>
    <property type="match status" value="1"/>
</dbReference>
<feature type="domain" description="CusB-like beta-barrel" evidence="6">
    <location>
        <begin position="252"/>
        <end position="329"/>
    </location>
</feature>
<dbReference type="Pfam" id="PF25919">
    <property type="entry name" value="BSH_CusB"/>
    <property type="match status" value="1"/>
</dbReference>
<dbReference type="Pfam" id="PF25869">
    <property type="entry name" value="3HB_CusB"/>
    <property type="match status" value="1"/>
</dbReference>
<dbReference type="Proteomes" id="UP000676649">
    <property type="component" value="Chromosome"/>
</dbReference>
<gene>
    <name evidence="8" type="ORF">KEF85_14655</name>
</gene>
<dbReference type="Pfam" id="PF19335">
    <property type="entry name" value="HMBD"/>
    <property type="match status" value="1"/>
</dbReference>
<feature type="domain" description="CzcB-like C-terminal circularly permuted SH3-like" evidence="7">
    <location>
        <begin position="335"/>
        <end position="395"/>
    </location>
</feature>
<dbReference type="InterPro" id="IPR058791">
    <property type="entry name" value="3HB_CusB"/>
</dbReference>
<accession>A0A975R9U4</accession>
<reference evidence="8" key="1">
    <citation type="submission" date="2021-04" db="EMBL/GenBank/DDBJ databases">
        <title>Draft genome sequence data of methanotrophic Methylovulum sp. strain S1L and Methylomonas sp. strain S2AM isolated from boreal lake water columns.</title>
        <authorList>
            <person name="Rissanen A.J."/>
            <person name="Mangayil R."/>
            <person name="Svenning M.M."/>
            <person name="Khanongnuch R."/>
        </authorList>
    </citation>
    <scope>NUCLEOTIDE SEQUENCE</scope>
    <source>
        <strain evidence="8">S2AM</strain>
    </source>
</reference>
<sequence>MKPFNSLAVLLGATALVASGIGIGWQLALQQIPPASPEQMPASPEPVKPAQKVLYWYDPMMPQQHFDKPGKSPFMDMALIPKYAETTHTNGISIDPLRTENIGMRLATVSRLAVARQLEVSGLIGFNDRDVAVVQTRSPGFVERVWPLAAGDLVNAGQPLVELLLPEWASAQQELLAVRELGEPDLLTAARQRLRLLGMPDNLIQHLELSGVVENRYTITAPISGVIQNLDVRNGMSVMNAQTLVRINGLNKVWLEAAVAEAQAETLSIGDLAEVHLTAYPEQGMTGKISTILPMLHENSRSVRVRIELDNQQHKLRPGMSAQIRLSSHGADTGLAVPSEALIRTGKRTLVMLADDAGRYTPQEVHIGHEVGNFTVISAGLEEGQQVVASGQFLLDSEASLSGITAEPAHQQHQHQMEENP</sequence>
<dbReference type="GO" id="GO:0022857">
    <property type="term" value="F:transmembrane transporter activity"/>
    <property type="evidence" value="ECO:0007669"/>
    <property type="project" value="InterPro"/>
</dbReference>
<dbReference type="Pfam" id="PF25975">
    <property type="entry name" value="CzcB_C"/>
    <property type="match status" value="1"/>
</dbReference>
<evidence type="ECO:0000259" key="4">
    <source>
        <dbReference type="Pfam" id="PF25869"/>
    </source>
</evidence>
<dbReference type="EMBL" id="CP073754">
    <property type="protein sequence ID" value="QWF70551.1"/>
    <property type="molecule type" value="Genomic_DNA"/>
</dbReference>
<evidence type="ECO:0000259" key="5">
    <source>
        <dbReference type="Pfam" id="PF25919"/>
    </source>
</evidence>
<dbReference type="Pfam" id="PF25954">
    <property type="entry name" value="Beta-barrel_RND_2"/>
    <property type="match status" value="1"/>
</dbReference>
<dbReference type="AlphaFoldDB" id="A0A975R9U4"/>
<name>A0A975R9U4_9GAMM</name>
<evidence type="ECO:0000313" key="8">
    <source>
        <dbReference type="EMBL" id="QWF70551.1"/>
    </source>
</evidence>
<dbReference type="GO" id="GO:0046914">
    <property type="term" value="F:transition metal ion binding"/>
    <property type="evidence" value="ECO:0007669"/>
    <property type="project" value="TreeGrafter"/>
</dbReference>
<protein>
    <submittedName>
        <fullName evidence="8">Efflux RND transporter periplasmic adaptor subunit</fullName>
    </submittedName>
</protein>
<dbReference type="Gene3D" id="2.40.420.20">
    <property type="match status" value="1"/>
</dbReference>
<dbReference type="KEGG" id="mpad:KEF85_14655"/>
<evidence type="ECO:0000313" key="9">
    <source>
        <dbReference type="Proteomes" id="UP000676649"/>
    </source>
</evidence>
<evidence type="ECO:0000256" key="1">
    <source>
        <dbReference type="ARBA" id="ARBA00009477"/>
    </source>
</evidence>
<dbReference type="InterPro" id="IPR058649">
    <property type="entry name" value="CzcB_C"/>
</dbReference>